<feature type="region of interest" description="Disordered" evidence="1">
    <location>
        <begin position="179"/>
        <end position="204"/>
    </location>
</feature>
<dbReference type="Gene3D" id="2.60.120.200">
    <property type="match status" value="1"/>
</dbReference>
<dbReference type="AlphaFoldDB" id="A0A2S6IT34"/>
<keyword evidence="4" id="KW-0378">Hydrolase</keyword>
<evidence type="ECO:0000313" key="5">
    <source>
        <dbReference type="Proteomes" id="UP000239485"/>
    </source>
</evidence>
<keyword evidence="2" id="KW-0732">Signal</keyword>
<dbReference type="CDD" id="cd00413">
    <property type="entry name" value="Glyco_hydrolase_16"/>
    <property type="match status" value="1"/>
</dbReference>
<dbReference type="PROSITE" id="PS51762">
    <property type="entry name" value="GH16_2"/>
    <property type="match status" value="1"/>
</dbReference>
<dbReference type="Gene3D" id="2.60.120.1060">
    <property type="entry name" value="NPCBM/NEW2 domain"/>
    <property type="match status" value="1"/>
</dbReference>
<comment type="caution">
    <text evidence="4">The sequence shown here is derived from an EMBL/GenBank/DDBJ whole genome shotgun (WGS) entry which is preliminary data.</text>
</comment>
<dbReference type="InterPro" id="IPR013222">
    <property type="entry name" value="Glyco_hyd_98_carb-bd"/>
</dbReference>
<dbReference type="SMART" id="SM00776">
    <property type="entry name" value="NPCBM"/>
    <property type="match status" value="1"/>
</dbReference>
<dbReference type="PANTHER" id="PTHR10963:SF60">
    <property type="entry name" value="GRAM-NEGATIVE BACTERIA-BINDING PROTEIN 1-RELATED"/>
    <property type="match status" value="1"/>
</dbReference>
<dbReference type="EMBL" id="PTJD01000004">
    <property type="protein sequence ID" value="PPK97305.1"/>
    <property type="molecule type" value="Genomic_DNA"/>
</dbReference>
<feature type="signal peptide" evidence="2">
    <location>
        <begin position="1"/>
        <end position="30"/>
    </location>
</feature>
<evidence type="ECO:0000259" key="3">
    <source>
        <dbReference type="PROSITE" id="PS51762"/>
    </source>
</evidence>
<dbReference type="OrthoDB" id="9809583at2"/>
<protein>
    <submittedName>
        <fullName evidence="4">Glycosyl hydrolase family 16</fullName>
    </submittedName>
</protein>
<dbReference type="InterPro" id="IPR038637">
    <property type="entry name" value="NPCBM_sf"/>
</dbReference>
<name>A0A2S6IT34_9ACTN</name>
<evidence type="ECO:0000313" key="4">
    <source>
        <dbReference type="EMBL" id="PPK97305.1"/>
    </source>
</evidence>
<organism evidence="4 5">
    <name type="scientific">Kineococcus xinjiangensis</name>
    <dbReference type="NCBI Taxonomy" id="512762"/>
    <lineage>
        <taxon>Bacteria</taxon>
        <taxon>Bacillati</taxon>
        <taxon>Actinomycetota</taxon>
        <taxon>Actinomycetes</taxon>
        <taxon>Kineosporiales</taxon>
        <taxon>Kineosporiaceae</taxon>
        <taxon>Kineococcus</taxon>
    </lineage>
</organism>
<accession>A0A2S6IT34</accession>
<dbReference type="InterPro" id="IPR050546">
    <property type="entry name" value="Glycosyl_Hydrlase_16"/>
</dbReference>
<dbReference type="Proteomes" id="UP000239485">
    <property type="component" value="Unassembled WGS sequence"/>
</dbReference>
<keyword evidence="5" id="KW-1185">Reference proteome</keyword>
<dbReference type="RefSeq" id="WP_104432133.1">
    <property type="nucleotide sequence ID" value="NZ_PTJD01000004.1"/>
</dbReference>
<feature type="compositionally biased region" description="Pro residues" evidence="1">
    <location>
        <begin position="186"/>
        <end position="195"/>
    </location>
</feature>
<dbReference type="PANTHER" id="PTHR10963">
    <property type="entry name" value="GLYCOSYL HYDROLASE-RELATED"/>
    <property type="match status" value="1"/>
</dbReference>
<dbReference type="Pfam" id="PF00722">
    <property type="entry name" value="Glyco_hydro_16"/>
    <property type="match status" value="1"/>
</dbReference>
<dbReference type="Pfam" id="PF08305">
    <property type="entry name" value="NPCBM"/>
    <property type="match status" value="1"/>
</dbReference>
<evidence type="ECO:0000256" key="2">
    <source>
        <dbReference type="SAM" id="SignalP"/>
    </source>
</evidence>
<dbReference type="InterPro" id="IPR000757">
    <property type="entry name" value="Beta-glucanase-like"/>
</dbReference>
<dbReference type="InterPro" id="IPR008979">
    <property type="entry name" value="Galactose-bd-like_sf"/>
</dbReference>
<proteinExistence type="predicted"/>
<evidence type="ECO:0000256" key="1">
    <source>
        <dbReference type="SAM" id="MobiDB-lite"/>
    </source>
</evidence>
<dbReference type="SUPFAM" id="SSF49785">
    <property type="entry name" value="Galactose-binding domain-like"/>
    <property type="match status" value="1"/>
</dbReference>
<feature type="domain" description="GH16" evidence="3">
    <location>
        <begin position="181"/>
        <end position="410"/>
    </location>
</feature>
<dbReference type="InterPro" id="IPR013320">
    <property type="entry name" value="ConA-like_dom_sf"/>
</dbReference>
<feature type="chain" id="PRO_5038880590" evidence="2">
    <location>
        <begin position="31"/>
        <end position="410"/>
    </location>
</feature>
<dbReference type="SUPFAM" id="SSF49899">
    <property type="entry name" value="Concanavalin A-like lectins/glucanases"/>
    <property type="match status" value="1"/>
</dbReference>
<reference evidence="4 5" key="1">
    <citation type="submission" date="2018-02" db="EMBL/GenBank/DDBJ databases">
        <title>Genomic Encyclopedia of Archaeal and Bacterial Type Strains, Phase II (KMG-II): from individual species to whole genera.</title>
        <authorList>
            <person name="Goeker M."/>
        </authorList>
    </citation>
    <scope>NUCLEOTIDE SEQUENCE [LARGE SCALE GENOMIC DNA]</scope>
    <source>
        <strain evidence="4 5">DSM 22857</strain>
    </source>
</reference>
<gene>
    <name evidence="4" type="ORF">CLV92_104125</name>
</gene>
<dbReference type="GO" id="GO:0005975">
    <property type="term" value="P:carbohydrate metabolic process"/>
    <property type="evidence" value="ECO:0007669"/>
    <property type="project" value="InterPro"/>
</dbReference>
<sequence>MFRTRRTTATCSLLTAGLLGWAGAPALATASPQGPAGTVRYVSALDFEEVANGWGPVERDRSNGERGAGDGRQLTVGGKSYARGLGVHPGSEVRVTSPGECTFASTVGLDGEVKGRGSVVFQVFNGEEEVWNSGRITGRGTKAVTAELAAGEVLRLVVTDAGDDPHHDHADWADARLTCRDGAGAQPPPSAPSPAPSAFEPQSFEGFDTTLDDELWWRYGGVASASRSPYASSGVSVSGGNLVLTSRKGADGVWRGAGVGHRVNQTYGRWTVRARAEKGRGITMVALLWPSAGGRPPEIDFAEDNGGDRDMMSVTTHFEDRTRKHSETAIDSTQWHDYAVEWTPGQIKYLIDGKVWATVADTRVPDEDMRLGIQTEAWVKGTNWIHSIEASTPRQVRIFVDSVKVESYVG</sequence>
<dbReference type="GO" id="GO:0004553">
    <property type="term" value="F:hydrolase activity, hydrolyzing O-glycosyl compounds"/>
    <property type="evidence" value="ECO:0007669"/>
    <property type="project" value="InterPro"/>
</dbReference>